<feature type="region of interest" description="Disordered" evidence="5">
    <location>
        <begin position="713"/>
        <end position="742"/>
    </location>
</feature>
<dbReference type="InterPro" id="IPR013664">
    <property type="entry name" value="Virgavirus_MeTrfase_C"/>
</dbReference>
<evidence type="ECO:0000256" key="2">
    <source>
        <dbReference type="ARBA" id="ARBA00022741"/>
    </source>
</evidence>
<dbReference type="Proteomes" id="UP000201633">
    <property type="component" value="Genome"/>
</dbReference>
<accession>Q9WKC2</accession>
<dbReference type="SUPFAM" id="SSF52540">
    <property type="entry name" value="P-loop containing nucleoside triphosphate hydrolases"/>
    <property type="match status" value="1"/>
</dbReference>
<keyword evidence="3" id="KW-0378">Hydrolase</keyword>
<evidence type="ECO:0000313" key="9">
    <source>
        <dbReference type="Proteomes" id="UP000201633"/>
    </source>
</evidence>
<dbReference type="Pfam" id="PF01660">
    <property type="entry name" value="Vmethyltransf"/>
    <property type="match status" value="1"/>
</dbReference>
<proteinExistence type="evidence at transcript level"/>
<feature type="domain" description="Alphavirus-like MT" evidence="7">
    <location>
        <begin position="78"/>
        <end position="306"/>
    </location>
</feature>
<keyword evidence="9" id="KW-1185">Reference proteome</keyword>
<keyword evidence="4" id="KW-0067">ATP-binding</keyword>
<dbReference type="EMBL" id="AJ223596">
    <property type="protein sequence ID" value="CAA11456.1"/>
    <property type="molecule type" value="mRNA"/>
</dbReference>
<dbReference type="Pfam" id="PF08456">
    <property type="entry name" value="Vmethyltransf_C"/>
    <property type="match status" value="1"/>
</dbReference>
<dbReference type="InterPro" id="IPR002588">
    <property type="entry name" value="Alphavirus-like_MT_dom"/>
</dbReference>
<dbReference type="RefSeq" id="NP_612606.1">
    <property type="nucleotide sequence ID" value="NC_003510.1"/>
</dbReference>
<evidence type="ECO:0000259" key="6">
    <source>
        <dbReference type="PROSITE" id="PS51657"/>
    </source>
</evidence>
<dbReference type="GO" id="GO:0003723">
    <property type="term" value="F:RNA binding"/>
    <property type="evidence" value="ECO:0007669"/>
    <property type="project" value="InterPro"/>
</dbReference>
<dbReference type="GO" id="GO:0016556">
    <property type="term" value="P:mRNA modification"/>
    <property type="evidence" value="ECO:0007669"/>
    <property type="project" value="InterPro"/>
</dbReference>
<dbReference type="Pfam" id="PF01443">
    <property type="entry name" value="Viral_helicase1"/>
    <property type="match status" value="1"/>
</dbReference>
<evidence type="ECO:0000259" key="7">
    <source>
        <dbReference type="PROSITE" id="PS51743"/>
    </source>
</evidence>
<keyword evidence="2" id="KW-0547">Nucleotide-binding</keyword>
<protein>
    <submittedName>
        <fullName evidence="8">Uncharacterized protein</fullName>
    </submittedName>
</protein>
<dbReference type="GeneID" id="995300"/>
<evidence type="ECO:0000256" key="1">
    <source>
        <dbReference type="ARBA" id="ARBA00022679"/>
    </source>
</evidence>
<evidence type="ECO:0000256" key="4">
    <source>
        <dbReference type="ARBA" id="ARBA00022840"/>
    </source>
</evidence>
<dbReference type="GO" id="GO:0016787">
    <property type="term" value="F:hydrolase activity"/>
    <property type="evidence" value="ECO:0007669"/>
    <property type="project" value="UniProtKB-KW"/>
</dbReference>
<dbReference type="GO" id="GO:0005524">
    <property type="term" value="F:ATP binding"/>
    <property type="evidence" value="ECO:0007669"/>
    <property type="project" value="UniProtKB-KW"/>
</dbReference>
<keyword evidence="1" id="KW-0808">Transferase</keyword>
<dbReference type="Gene3D" id="3.40.50.300">
    <property type="entry name" value="P-loop containing nucleotide triphosphate hydrolases"/>
    <property type="match status" value="2"/>
</dbReference>
<dbReference type="PROSITE" id="PS51657">
    <property type="entry name" value="PSRV_HELICASE"/>
    <property type="match status" value="1"/>
</dbReference>
<dbReference type="KEGG" id="vg:995300"/>
<dbReference type="InterPro" id="IPR027417">
    <property type="entry name" value="P-loop_NTPase"/>
</dbReference>
<reference evidence="8 9" key="1">
    <citation type="journal article" date="1998" name="J. Gen. Virol.">
        <title>Genome properties of beet virus Q, a new furo-like virus from sugarbeet, determined from unpurified virus.</title>
        <authorList>
            <person name="Koenig R."/>
            <person name="Pleij C."/>
            <person name="Beier C."/>
            <person name="Commandeur U."/>
        </authorList>
    </citation>
    <scope>NUCLEOTIDE SEQUENCE [LARGE SCALE GENOMIC DNA]</scope>
</reference>
<organism evidence="8 9">
    <name type="scientific">Beet virus Q</name>
    <dbReference type="NCBI Taxonomy" id="71972"/>
    <lineage>
        <taxon>Viruses</taxon>
        <taxon>Riboviria</taxon>
        <taxon>Orthornavirae</taxon>
        <taxon>Kitrinoviricota</taxon>
        <taxon>Alsuviricetes</taxon>
        <taxon>Martellivirales</taxon>
        <taxon>Virgaviridae</taxon>
        <taxon>Pomovirus</taxon>
        <taxon>Pomovirus betae</taxon>
    </lineage>
</organism>
<evidence type="ECO:0000256" key="5">
    <source>
        <dbReference type="SAM" id="MobiDB-lite"/>
    </source>
</evidence>
<sequence>MDSILGKLQSQELVDAVLHTSATRTQSELHQTMCNHYGNQIKDATEKLKNKKKIDVKRNLTEDQLQLLCDLFPERRIVSSSVHRGTHSMAAAMRKIETDLVLSSFPSEVIYDVGGNWATHAMRSDKRFVHCCCPILDFRDAQRKMTRMINYTKFIESSKELDPATAERAERIRDDTKRIKDQVDAGLLSHHDLNGKWYCQNRFEDCVFEPFSDDTLKKDALVCGMAIHSIYDIHLVDLVAAMQRKGIRVLTGTFLFAVDMLLGKKEGELPTVNGFYRVNGNKVKYGFYDDPNCGYEHDLDSLLLYITKTFVKSPDGAVYYLELNDLRGDVMFFTLTEATEARAMGVRNDSSFKCLPVVGRGKVVFPIFDLDSKSGELVFKEEILPRDYVSRSLEYVGRMKENQLNVETIFGYLASTNNAVIIGGSARKTVEKVDPRLLPMIATTLLVYTEVQRQRQKLVLHKLRMRVSEELQFMEIVRCVLHGVFGKKSVYQKGLQVFAKWLNFANGGKILNILDVPAFVEVNDRIKLWAEHVKSNGLIFTFSDIEEKARLYEECERDQLISQKLVVDKHGLFCDSDEAGKNRYAGEPGCIEKQTGKSTFEDWMAGTGHFSSEQKEIYRGTTNGDVKDKVPQWSMKYVESWLECEDHFHSSSCEVKDAFVIPLVKELFNMIRSELLLEHIHFIDDRRDTSEGAQGAESLKKDSITEAAQGCSDIENDDDQETGDHMSDEADEVSNEGIPRNSSEELMDQGYECDNEATPAVIDVVPIIVATSRELKGKGLLECEDIDYESDTVMETGECSRPLEYITDDSDDSDNGGGVCEIIPGRWAEMADDSDVAVTMKEASPPVDPMIVCYSRLPTRPDETESDDFRTLAKKEFLWYLRCKMIADKSTMLDAIRDFLYGKFHDGKCKTPKDACFLDYSENHCGEWLFNKSPKRLGHAYAVKLVDRTWKKCKLVPLCWEKDENGNFVTNKPKFSHDERGLYMMCELTFLMNEMVILEKLEKVFLKRKQKRVPRVTLIDGVPGCGKSTHIVKEANLVDHYVLTMGKEASLDLKERFMRERGATESDVKRVRTVDSFIMNDRFSRANVLHFDEALMAHAGTVYFCADMLSARTVICQGDSQQIPFVPRVEGITLKYAKLKIDNVVEKRLTYRSPLDVAAFLTRKGYYGNSVIMSANETLRSMKTIGPRTGMTSIYSIPKVANCQYLTFTQAEKEEMEKYLGKGKWGVNTVHECQGKTYENVVLVRLKSTANEIYPGGENSKPYVVVGTTRHRRSVIYYTMAEDSLFHDISLMMSVQEGKLMKHLFSESVQ</sequence>
<name>Q9WKC2_9VIRU</name>
<dbReference type="InterPro" id="IPR027351">
    <property type="entry name" value="(+)RNA_virus_helicase_core_dom"/>
</dbReference>
<dbReference type="GO" id="GO:0008174">
    <property type="term" value="F:mRNA methyltransferase activity"/>
    <property type="evidence" value="ECO:0007669"/>
    <property type="project" value="UniProtKB-UniRule"/>
</dbReference>
<evidence type="ECO:0000313" key="8">
    <source>
        <dbReference type="EMBL" id="CAA11456.1"/>
    </source>
</evidence>
<evidence type="ECO:0000256" key="3">
    <source>
        <dbReference type="ARBA" id="ARBA00022801"/>
    </source>
</evidence>
<dbReference type="PROSITE" id="PS51743">
    <property type="entry name" value="ALPHAVIRUS_MT"/>
    <property type="match status" value="1"/>
</dbReference>
<dbReference type="GO" id="GO:0006396">
    <property type="term" value="P:RNA processing"/>
    <property type="evidence" value="ECO:0007669"/>
    <property type="project" value="InterPro"/>
</dbReference>
<feature type="domain" description="(+)RNA virus helicase C-terminal" evidence="6">
    <location>
        <begin position="990"/>
        <end position="1310"/>
    </location>
</feature>